<evidence type="ECO:0000313" key="1">
    <source>
        <dbReference type="EMBL" id="GAI34104.1"/>
    </source>
</evidence>
<protein>
    <submittedName>
        <fullName evidence="1">Uncharacterized protein</fullName>
    </submittedName>
</protein>
<organism evidence="1">
    <name type="scientific">marine sediment metagenome</name>
    <dbReference type="NCBI Taxonomy" id="412755"/>
    <lineage>
        <taxon>unclassified sequences</taxon>
        <taxon>metagenomes</taxon>
        <taxon>ecological metagenomes</taxon>
    </lineage>
</organism>
<gene>
    <name evidence="1" type="ORF">S06H3_43722</name>
</gene>
<proteinExistence type="predicted"/>
<comment type="caution">
    <text evidence="1">The sequence shown here is derived from an EMBL/GenBank/DDBJ whole genome shotgun (WGS) entry which is preliminary data.</text>
</comment>
<sequence>MAEKRRCKPYEVGYYWNEWLMKKDLDTDAYWDEAEAGGVEELDSIYHANIINAESFLIKVMDEVEHCSNPKQVTIQWRKDIEEEIRQGKFETKLAKTTSKKSCERAGGKWNSKYKFCSSR</sequence>
<dbReference type="EMBL" id="BARV01027136">
    <property type="protein sequence ID" value="GAI34104.1"/>
    <property type="molecule type" value="Genomic_DNA"/>
</dbReference>
<accession>X1PTA2</accession>
<name>X1PTA2_9ZZZZ</name>
<dbReference type="AlphaFoldDB" id="X1PTA2"/>
<reference evidence="1" key="1">
    <citation type="journal article" date="2014" name="Front. Microbiol.">
        <title>High frequency of phylogenetically diverse reductive dehalogenase-homologous genes in deep subseafloor sedimentary metagenomes.</title>
        <authorList>
            <person name="Kawai M."/>
            <person name="Futagami T."/>
            <person name="Toyoda A."/>
            <person name="Takaki Y."/>
            <person name="Nishi S."/>
            <person name="Hori S."/>
            <person name="Arai W."/>
            <person name="Tsubouchi T."/>
            <person name="Morono Y."/>
            <person name="Uchiyama I."/>
            <person name="Ito T."/>
            <person name="Fujiyama A."/>
            <person name="Inagaki F."/>
            <person name="Takami H."/>
        </authorList>
    </citation>
    <scope>NUCLEOTIDE SEQUENCE</scope>
    <source>
        <strain evidence="1">Expedition CK06-06</strain>
    </source>
</reference>